<keyword evidence="1" id="KW-0812">Transmembrane</keyword>
<dbReference type="HOGENOM" id="CLU_202567_0_0_3"/>
<reference evidence="3" key="1">
    <citation type="journal article" date="2007" name="PLoS Genet.">
        <title>Patterns and implications of gene gain and loss in the evolution of Prochlorococcus.</title>
        <authorList>
            <person name="Kettler G.C."/>
            <person name="Martiny A.C."/>
            <person name="Huang K."/>
            <person name="Zucker J."/>
            <person name="Coleman M.L."/>
            <person name="Rodrigue S."/>
            <person name="Chen F."/>
            <person name="Lapidus A."/>
            <person name="Ferriera S."/>
            <person name="Johnson J."/>
            <person name="Steglich C."/>
            <person name="Church G.M."/>
            <person name="Richardson P."/>
            <person name="Chisholm S.W."/>
        </authorList>
    </citation>
    <scope>NUCLEOTIDE SEQUENCE [LARGE SCALE GENOMIC DNA]</scope>
    <source>
        <strain evidence="3">NATL1A</strain>
    </source>
</reference>
<evidence type="ECO:0000256" key="1">
    <source>
        <dbReference type="SAM" id="Phobius"/>
    </source>
</evidence>
<keyword evidence="1" id="KW-0472">Membrane</keyword>
<dbReference type="AlphaFoldDB" id="A2C2F3"/>
<keyword evidence="1" id="KW-1133">Transmembrane helix</keyword>
<proteinExistence type="predicted"/>
<dbReference type="EMBL" id="CP000553">
    <property type="protein sequence ID" value="ABM75663.1"/>
    <property type="molecule type" value="Genomic_DNA"/>
</dbReference>
<evidence type="ECO:0000313" key="2">
    <source>
        <dbReference type="EMBL" id="ABM75663.1"/>
    </source>
</evidence>
<evidence type="ECO:0000313" key="3">
    <source>
        <dbReference type="Proteomes" id="UP000002592"/>
    </source>
</evidence>
<dbReference type="eggNOG" id="ENOG5030R04">
    <property type="taxonomic scope" value="Bacteria"/>
</dbReference>
<protein>
    <submittedName>
        <fullName evidence="2">Uncharacterized protein</fullName>
    </submittedName>
</protein>
<accession>A2C2F3</accession>
<dbReference type="RefSeq" id="WP_011823778.1">
    <property type="nucleotide sequence ID" value="NC_008819.1"/>
</dbReference>
<name>A2C2F3_PROM1</name>
<sequence length="71" mass="8351">MFDPLYNEIVTNTSDLMVYLTRHFFIELVLPLSIFVAAMLTLFVNWSWIPISSTDLERGLSLEKVKKHLYE</sequence>
<dbReference type="Proteomes" id="UP000002592">
    <property type="component" value="Chromosome"/>
</dbReference>
<gene>
    <name evidence="2" type="ordered locus">NATL1_11051</name>
</gene>
<feature type="transmembrane region" description="Helical" evidence="1">
    <location>
        <begin position="24"/>
        <end position="48"/>
    </location>
</feature>
<dbReference type="KEGG" id="pme:NATL1_11051"/>
<organism evidence="2 3">
    <name type="scientific">Prochlorococcus marinus (strain NATL1A)</name>
    <dbReference type="NCBI Taxonomy" id="167555"/>
    <lineage>
        <taxon>Bacteria</taxon>
        <taxon>Bacillati</taxon>
        <taxon>Cyanobacteriota</taxon>
        <taxon>Cyanophyceae</taxon>
        <taxon>Synechococcales</taxon>
        <taxon>Prochlorococcaceae</taxon>
        <taxon>Prochlorococcus</taxon>
    </lineage>
</organism>